<dbReference type="Proteomes" id="UP000447833">
    <property type="component" value="Unassembled WGS sequence"/>
</dbReference>
<accession>A0A845F0A5</accession>
<comment type="caution">
    <text evidence="3">The sequence shown here is derived from an EMBL/GenBank/DDBJ whole genome shotgun (WGS) entry which is preliminary data.</text>
</comment>
<dbReference type="RefSeq" id="WP_160919687.1">
    <property type="nucleotide sequence ID" value="NZ_WMEY01000003.1"/>
</dbReference>
<dbReference type="AlphaFoldDB" id="A0A845F0A5"/>
<feature type="transmembrane region" description="Helical" evidence="1">
    <location>
        <begin position="279"/>
        <end position="300"/>
    </location>
</feature>
<reference evidence="3 4" key="1">
    <citation type="submission" date="2019-11" db="EMBL/GenBank/DDBJ databases">
        <title>Genome sequences of 17 halophilic strains isolated from different environments.</title>
        <authorList>
            <person name="Furrow R.E."/>
        </authorList>
    </citation>
    <scope>NUCLEOTIDE SEQUENCE [LARGE SCALE GENOMIC DNA]</scope>
    <source>
        <strain evidence="3 4">22506_14_FS</strain>
    </source>
</reference>
<feature type="transmembrane region" description="Helical" evidence="1">
    <location>
        <begin position="236"/>
        <end position="258"/>
    </location>
</feature>
<proteinExistence type="predicted"/>
<name>A0A845F0A5_9BACL</name>
<protein>
    <recommendedName>
        <fullName evidence="2">DUF6449 domain-containing protein</fullName>
    </recommendedName>
</protein>
<organism evidence="3 4">
    <name type="scientific">Guptibacillus hwajinpoensis</name>
    <dbReference type="NCBI Taxonomy" id="208199"/>
    <lineage>
        <taxon>Bacteria</taxon>
        <taxon>Bacillati</taxon>
        <taxon>Bacillota</taxon>
        <taxon>Bacilli</taxon>
        <taxon>Bacillales</taxon>
        <taxon>Guptibacillaceae</taxon>
        <taxon>Guptibacillus</taxon>
    </lineage>
</organism>
<dbReference type="InterPro" id="IPR045611">
    <property type="entry name" value="DUF6449"/>
</dbReference>
<keyword evidence="1" id="KW-1133">Transmembrane helix</keyword>
<feature type="transmembrane region" description="Helical" evidence="1">
    <location>
        <begin position="61"/>
        <end position="83"/>
    </location>
</feature>
<dbReference type="Pfam" id="PF20047">
    <property type="entry name" value="DUF6449"/>
    <property type="match status" value="1"/>
</dbReference>
<feature type="domain" description="DUF6449" evidence="2">
    <location>
        <begin position="433"/>
        <end position="567"/>
    </location>
</feature>
<feature type="transmembrane region" description="Helical" evidence="1">
    <location>
        <begin position="110"/>
        <end position="134"/>
    </location>
</feature>
<sequence>MPSKTSSLFRSEMFKRDFRHVGWISILFFCGLAFTLPLQLLMAFNDDYRIEASGAGLFDSIFMIEVQFMLLFLIPVLMAVFLFRYIHVKGASDFIHSLPISREHLFRHHVLSGLILLIVPILVTSLTLFMFYLFTDVSAFYSISQLGYWTLMMIIVSMLTFMICVFTGTLTGLSAAQAVLTYILMLLPAGIYVLVAVHISFFIAGLSDLALLDHTIGNYSPIVKVFQFYPDHAQGGFLPVNSIMLFIYFIASVVYYFAGKAIYKKRPLEVASQTIAINLLKPVFQFGMTFCFALVGGTYFGETQLMLSWLICGYVVGGLIGYFLSSMVLDKSWRVFQVQYLKGLFVYGGTAGLIIGILPLFWLNYESYVPEVSNVKNVYIGDSVFQLEDLMANTSPDLIESEEAIGAVIQLQKEMINKNDPFNSRGIMYFISYELENGDHVQRTYQIDRKEVQASLKRVMETEDYKELTYPVLYSDTSKVQKVTLHPGGPVNTEVSIFEPKQIQEFYQHVREDIYALSYEDIIHPVGIRSHVSEVRSGSDWTEEYYYPHDNSIYNSYENTVNWLKEEGYYEDAFIDEGEINHVSIYPWNGAQNQYPREAYDQIVKNESVKPLEVKKKKQIQTILLSSVEDEEGDYLVGIHYDDLQGGYYEVLILNSSKTPDFVEDYFKDQQQ</sequence>
<evidence type="ECO:0000313" key="3">
    <source>
        <dbReference type="EMBL" id="MYL64273.1"/>
    </source>
</evidence>
<dbReference type="InterPro" id="IPR053046">
    <property type="entry name" value="ABC-5_transporter"/>
</dbReference>
<keyword evidence="1" id="KW-0812">Transmembrane</keyword>
<feature type="transmembrane region" description="Helical" evidence="1">
    <location>
        <begin position="306"/>
        <end position="324"/>
    </location>
</feature>
<evidence type="ECO:0000313" key="4">
    <source>
        <dbReference type="Proteomes" id="UP000447833"/>
    </source>
</evidence>
<gene>
    <name evidence="3" type="ORF">GLW07_13020</name>
</gene>
<feature type="transmembrane region" description="Helical" evidence="1">
    <location>
        <begin position="21"/>
        <end position="41"/>
    </location>
</feature>
<feature type="transmembrane region" description="Helical" evidence="1">
    <location>
        <begin position="146"/>
        <end position="167"/>
    </location>
</feature>
<dbReference type="PANTHER" id="PTHR39177">
    <property type="entry name" value="ABC TRANSPORTER PERMEASE YTRC-RELATED"/>
    <property type="match status" value="1"/>
</dbReference>
<feature type="transmembrane region" description="Helical" evidence="1">
    <location>
        <begin position="179"/>
        <end position="204"/>
    </location>
</feature>
<keyword evidence="1" id="KW-0472">Membrane</keyword>
<evidence type="ECO:0000256" key="1">
    <source>
        <dbReference type="SAM" id="Phobius"/>
    </source>
</evidence>
<dbReference type="PANTHER" id="PTHR39177:SF1">
    <property type="entry name" value="ABC TRANSPORTER PERMEASE YTRC-RELATED"/>
    <property type="match status" value="1"/>
</dbReference>
<feature type="transmembrane region" description="Helical" evidence="1">
    <location>
        <begin position="344"/>
        <end position="365"/>
    </location>
</feature>
<dbReference type="EMBL" id="WMEY01000003">
    <property type="protein sequence ID" value="MYL64273.1"/>
    <property type="molecule type" value="Genomic_DNA"/>
</dbReference>
<evidence type="ECO:0000259" key="2">
    <source>
        <dbReference type="Pfam" id="PF20047"/>
    </source>
</evidence>